<dbReference type="Gene3D" id="3.40.630.30">
    <property type="match status" value="1"/>
</dbReference>
<dbReference type="CDD" id="cd04301">
    <property type="entry name" value="NAT_SF"/>
    <property type="match status" value="1"/>
</dbReference>
<keyword evidence="2" id="KW-0808">Transferase</keyword>
<dbReference type="EC" id="2.3.1.-" evidence="2"/>
<keyword evidence="2" id="KW-0012">Acyltransferase</keyword>
<evidence type="ECO:0000313" key="2">
    <source>
        <dbReference type="EMBL" id="MEX6502830.1"/>
    </source>
</evidence>
<dbReference type="PANTHER" id="PTHR31435:SF9">
    <property type="entry name" value="PROTEIN NATD1"/>
    <property type="match status" value="1"/>
</dbReference>
<feature type="domain" description="N-acetyltransferase" evidence="1">
    <location>
        <begin position="16"/>
        <end position="100"/>
    </location>
</feature>
<gene>
    <name evidence="2" type="ORF">AB5S05_12205</name>
</gene>
<dbReference type="SUPFAM" id="SSF55729">
    <property type="entry name" value="Acyl-CoA N-acyltransferases (Nat)"/>
    <property type="match status" value="1"/>
</dbReference>
<reference evidence="2 3" key="1">
    <citation type="submission" date="2024-07" db="EMBL/GenBank/DDBJ databases">
        <authorList>
            <person name="Li M."/>
        </authorList>
    </citation>
    <scope>NUCLEOTIDE SEQUENCE [LARGE SCALE GENOMIC DNA]</scope>
    <source>
        <strain evidence="2 3">25A3E</strain>
    </source>
</reference>
<dbReference type="Proteomes" id="UP001560296">
    <property type="component" value="Unassembled WGS sequence"/>
</dbReference>
<dbReference type="PROSITE" id="PS51729">
    <property type="entry name" value="GNAT_YJDJ"/>
    <property type="match status" value="1"/>
</dbReference>
<organism evidence="2 3">
    <name type="scientific">Pseudomonas zhanjiangensis</name>
    <dbReference type="NCBI Taxonomy" id="3239015"/>
    <lineage>
        <taxon>Bacteria</taxon>
        <taxon>Pseudomonadati</taxon>
        <taxon>Pseudomonadota</taxon>
        <taxon>Gammaproteobacteria</taxon>
        <taxon>Pseudomonadales</taxon>
        <taxon>Pseudomonadaceae</taxon>
        <taxon>Pseudomonas</taxon>
    </lineage>
</organism>
<dbReference type="Pfam" id="PF14542">
    <property type="entry name" value="Acetyltransf_CG"/>
    <property type="match status" value="1"/>
</dbReference>
<sequence length="100" mass="11622">MRTFRGVKMSEVLSIHHNTKSHQFETTVDGDRAYLAYMDLGKQTLDIYRTFVPNSLRGRGIAAALTEDALRYAERMGYTVIPSCSYVERYMERRQRHAKS</sequence>
<dbReference type="InterPro" id="IPR031165">
    <property type="entry name" value="GNAT_YJDJ"/>
</dbReference>
<comment type="caution">
    <text evidence="2">The sequence shown here is derived from an EMBL/GenBank/DDBJ whole genome shotgun (WGS) entry which is preliminary data.</text>
</comment>
<name>A0ABV3YU56_9PSED</name>
<dbReference type="PANTHER" id="PTHR31435">
    <property type="entry name" value="PROTEIN NATD1"/>
    <property type="match status" value="1"/>
</dbReference>
<accession>A0ABV3YU56</accession>
<dbReference type="GO" id="GO:0016746">
    <property type="term" value="F:acyltransferase activity"/>
    <property type="evidence" value="ECO:0007669"/>
    <property type="project" value="UniProtKB-KW"/>
</dbReference>
<protein>
    <submittedName>
        <fullName evidence="2">GNAT family N-acetyltransferase</fullName>
        <ecNumber evidence="2">2.3.1.-</ecNumber>
    </submittedName>
</protein>
<dbReference type="InterPro" id="IPR045057">
    <property type="entry name" value="Gcn5-rel_NAT"/>
</dbReference>
<evidence type="ECO:0000259" key="1">
    <source>
        <dbReference type="PROSITE" id="PS51729"/>
    </source>
</evidence>
<proteinExistence type="predicted"/>
<dbReference type="InterPro" id="IPR016181">
    <property type="entry name" value="Acyl_CoA_acyltransferase"/>
</dbReference>
<dbReference type="EMBL" id="JBFTEG010000008">
    <property type="protein sequence ID" value="MEX6502830.1"/>
    <property type="molecule type" value="Genomic_DNA"/>
</dbReference>
<evidence type="ECO:0000313" key="3">
    <source>
        <dbReference type="Proteomes" id="UP001560296"/>
    </source>
</evidence>
<keyword evidence="3" id="KW-1185">Reference proteome</keyword>